<dbReference type="InterPro" id="IPR042099">
    <property type="entry name" value="ANL_N_sf"/>
</dbReference>
<evidence type="ECO:0000256" key="3">
    <source>
        <dbReference type="ARBA" id="ARBA00006432"/>
    </source>
</evidence>
<dbReference type="Gene3D" id="3.30.300.30">
    <property type="match status" value="1"/>
</dbReference>
<name>A0ABQ0F0D9_APOSI</name>
<evidence type="ECO:0000256" key="6">
    <source>
        <dbReference type="ARBA" id="ARBA00022832"/>
    </source>
</evidence>
<dbReference type="Pfam" id="PF00501">
    <property type="entry name" value="AMP-binding"/>
    <property type="match status" value="1"/>
</dbReference>
<keyword evidence="7" id="KW-0067">ATP-binding</keyword>
<keyword evidence="4" id="KW-0436">Ligase</keyword>
<protein>
    <recommendedName>
        <fullName evidence="10">medium-chain acyl-CoA ligase</fullName>
        <ecNumber evidence="10">6.2.1.2</ecNumber>
    </recommendedName>
</protein>
<evidence type="ECO:0000256" key="7">
    <source>
        <dbReference type="ARBA" id="ARBA00022840"/>
    </source>
</evidence>
<evidence type="ECO:0000256" key="11">
    <source>
        <dbReference type="ARBA" id="ARBA00048477"/>
    </source>
</evidence>
<dbReference type="PANTHER" id="PTHR43605:SF5">
    <property type="entry name" value="ACYL-COENZYME A SYNTHETASE ACSM1, MITOCHONDRIAL"/>
    <property type="match status" value="1"/>
</dbReference>
<comment type="catalytic activity">
    <reaction evidence="11">
        <text>a medium-chain fatty acid + ATP + CoA = a medium-chain fatty acyl-CoA + AMP + diphosphate</text>
        <dbReference type="Rhea" id="RHEA:48340"/>
        <dbReference type="ChEBI" id="CHEBI:30616"/>
        <dbReference type="ChEBI" id="CHEBI:33019"/>
        <dbReference type="ChEBI" id="CHEBI:57287"/>
        <dbReference type="ChEBI" id="CHEBI:59558"/>
        <dbReference type="ChEBI" id="CHEBI:90546"/>
        <dbReference type="ChEBI" id="CHEBI:456215"/>
        <dbReference type="EC" id="6.2.1.2"/>
    </reaction>
    <physiologicalReaction direction="left-to-right" evidence="11">
        <dbReference type="Rhea" id="RHEA:48341"/>
    </physiologicalReaction>
</comment>
<evidence type="ECO:0000256" key="10">
    <source>
        <dbReference type="ARBA" id="ARBA00039009"/>
    </source>
</evidence>
<comment type="cofactor">
    <cofactor evidence="1">
        <name>Mn(2+)</name>
        <dbReference type="ChEBI" id="CHEBI:29035"/>
    </cofactor>
</comment>
<evidence type="ECO:0000259" key="12">
    <source>
        <dbReference type="Pfam" id="PF00501"/>
    </source>
</evidence>
<comment type="caution">
    <text evidence="14">The sequence shown here is derived from an EMBL/GenBank/DDBJ whole genome shotgun (WGS) entry which is preliminary data.</text>
</comment>
<dbReference type="InterPro" id="IPR025110">
    <property type="entry name" value="AMP-bd_C"/>
</dbReference>
<dbReference type="InterPro" id="IPR020845">
    <property type="entry name" value="AMP-binding_CS"/>
</dbReference>
<evidence type="ECO:0000256" key="2">
    <source>
        <dbReference type="ARBA" id="ARBA00001946"/>
    </source>
</evidence>
<dbReference type="Pfam" id="PF13193">
    <property type="entry name" value="AMP-binding_C"/>
    <property type="match status" value="1"/>
</dbReference>
<reference evidence="14 15" key="1">
    <citation type="submission" date="2024-08" db="EMBL/GenBank/DDBJ databases">
        <title>The draft genome of Apodemus speciosus.</title>
        <authorList>
            <person name="Nabeshima K."/>
            <person name="Suzuki S."/>
            <person name="Onuma M."/>
        </authorList>
    </citation>
    <scope>NUCLEOTIDE SEQUENCE [LARGE SCALE GENOMIC DNA]</scope>
    <source>
        <strain evidence="14">IB14-021</strain>
    </source>
</reference>
<comment type="cofactor">
    <cofactor evidence="2">
        <name>Mg(2+)</name>
        <dbReference type="ChEBI" id="CHEBI:18420"/>
    </cofactor>
</comment>
<evidence type="ECO:0000259" key="13">
    <source>
        <dbReference type="Pfam" id="PF13193"/>
    </source>
</evidence>
<comment type="similarity">
    <text evidence="3">Belongs to the ATP-dependent AMP-binding enzyme family.</text>
</comment>
<organism evidence="14 15">
    <name type="scientific">Apodemus speciosus</name>
    <name type="common">Large Japanese field mouse</name>
    <dbReference type="NCBI Taxonomy" id="105296"/>
    <lineage>
        <taxon>Eukaryota</taxon>
        <taxon>Metazoa</taxon>
        <taxon>Chordata</taxon>
        <taxon>Craniata</taxon>
        <taxon>Vertebrata</taxon>
        <taxon>Euteleostomi</taxon>
        <taxon>Mammalia</taxon>
        <taxon>Eutheria</taxon>
        <taxon>Euarchontoglires</taxon>
        <taxon>Glires</taxon>
        <taxon>Rodentia</taxon>
        <taxon>Myomorpha</taxon>
        <taxon>Muroidea</taxon>
        <taxon>Muridae</taxon>
        <taxon>Murinae</taxon>
        <taxon>Apodemus</taxon>
    </lineage>
</organism>
<keyword evidence="15" id="KW-1185">Reference proteome</keyword>
<evidence type="ECO:0000256" key="1">
    <source>
        <dbReference type="ARBA" id="ARBA00001936"/>
    </source>
</evidence>
<dbReference type="EMBL" id="BAAFST010000007">
    <property type="protein sequence ID" value="GAB1292610.1"/>
    <property type="molecule type" value="Genomic_DNA"/>
</dbReference>
<dbReference type="InterPro" id="IPR000873">
    <property type="entry name" value="AMP-dep_synth/lig_dom"/>
</dbReference>
<keyword evidence="6" id="KW-0276">Fatty acid metabolism</keyword>
<dbReference type="Gene3D" id="3.40.50.12780">
    <property type="entry name" value="N-terminal domain of ligase-like"/>
    <property type="match status" value="1"/>
</dbReference>
<keyword evidence="5" id="KW-0547">Nucleotide-binding</keyword>
<keyword evidence="8" id="KW-0809">Transit peptide</keyword>
<evidence type="ECO:0000256" key="9">
    <source>
        <dbReference type="ARBA" id="ARBA00023098"/>
    </source>
</evidence>
<dbReference type="Proteomes" id="UP001623349">
    <property type="component" value="Unassembled WGS sequence"/>
</dbReference>
<accession>A0ABQ0F0D9</accession>
<evidence type="ECO:0000256" key="5">
    <source>
        <dbReference type="ARBA" id="ARBA00022741"/>
    </source>
</evidence>
<feature type="domain" description="AMP-binding enzyme C-terminal" evidence="13">
    <location>
        <begin position="525"/>
        <end position="605"/>
    </location>
</feature>
<dbReference type="SUPFAM" id="SSF56801">
    <property type="entry name" value="Acetyl-CoA synthetase-like"/>
    <property type="match status" value="1"/>
</dbReference>
<evidence type="ECO:0000313" key="14">
    <source>
        <dbReference type="EMBL" id="GAB1292610.1"/>
    </source>
</evidence>
<dbReference type="PANTHER" id="PTHR43605">
    <property type="entry name" value="ACYL-COENZYME A SYNTHETASE"/>
    <property type="match status" value="1"/>
</dbReference>
<proteinExistence type="inferred from homology"/>
<evidence type="ECO:0000313" key="15">
    <source>
        <dbReference type="Proteomes" id="UP001623349"/>
    </source>
</evidence>
<dbReference type="InterPro" id="IPR051087">
    <property type="entry name" value="Mitochondrial_ACSM"/>
</dbReference>
<feature type="domain" description="AMP-dependent synthetase/ligase" evidence="12">
    <location>
        <begin position="76"/>
        <end position="433"/>
    </location>
</feature>
<dbReference type="PROSITE" id="PS00455">
    <property type="entry name" value="AMP_BINDING"/>
    <property type="match status" value="1"/>
</dbReference>
<evidence type="ECO:0000256" key="4">
    <source>
        <dbReference type="ARBA" id="ARBA00022598"/>
    </source>
</evidence>
<keyword evidence="9" id="KW-0443">Lipid metabolism</keyword>
<sequence>MWWLKKLPIPSSICKFFHGFSLSLPQLHRRLFSGAGTPRWTDHDSPEEFNFASDVLDYWAQMEEEGKRGAGPAFWWVNGQGEEIKWSFRELRDLTCRAANVFEQTCGLQRGDRLALILPRVPEWWLVTVGCIRTVPGVIFMPGTTQLKAKDILYRIQVSQAKAIVTTDSLVPEVESVVSQCPHLKTKLVVSDHSHEGWLNFRSLIKSVSPDHTCIKSKMKDPMAIFFTSGTTGYPKMAKHNQGLAFRSCIPSCRKFLNLKTSDIVWCMSDPGWILATVGCLIEPWTSGATVFIHQLPQFEPNVIVEVLFKYPITQTLAAPAVYRMVLQQKISKYVALAYNCNLWCLRFPTLEHCATGGESLLPEEFEQWKQRTGLLIHEVYGQSETGISCAILREMKVKRGSIGKAILPFDMQIIDEKGNILPPNTEGYIGIKIKPTRPLGLFMEYELNWGTIESWVELEEYLLKLLIKQTDHSVNSPEKTSEVECGSFYNSGDRATMDEDGYIWFLGRGDDVINASGYRIGPAEVENALLEHPAVAESAVVSSPDRERGEVVKAFVVLNPEFLSHDQEQLIKELQQHVKSVTAPYKYPRKVEFISELPKTVTGKVKRKELRKKEFGKI</sequence>
<evidence type="ECO:0000256" key="8">
    <source>
        <dbReference type="ARBA" id="ARBA00022946"/>
    </source>
</evidence>
<dbReference type="EC" id="6.2.1.2" evidence="10"/>
<gene>
    <name evidence="14" type="ORF">APTSU1_000784100</name>
</gene>
<dbReference type="InterPro" id="IPR045851">
    <property type="entry name" value="AMP-bd_C_sf"/>
</dbReference>